<dbReference type="Gene3D" id="2.30.40.10">
    <property type="entry name" value="Urease, subunit C, domain 1"/>
    <property type="match status" value="1"/>
</dbReference>
<evidence type="ECO:0000259" key="5">
    <source>
        <dbReference type="Pfam" id="PF22039"/>
    </source>
</evidence>
<organism evidence="6 7">
    <name type="scientific">Nonomuraea soli</name>
    <dbReference type="NCBI Taxonomy" id="1032476"/>
    <lineage>
        <taxon>Bacteria</taxon>
        <taxon>Bacillati</taxon>
        <taxon>Actinomycetota</taxon>
        <taxon>Actinomycetes</taxon>
        <taxon>Streptosporangiales</taxon>
        <taxon>Streptosporangiaceae</taxon>
        <taxon>Nonomuraea</taxon>
    </lineage>
</organism>
<reference evidence="6 7" key="1">
    <citation type="submission" date="2020-07" db="EMBL/GenBank/DDBJ databases">
        <title>Genomic Encyclopedia of Type Strains, Phase IV (KMG-IV): sequencing the most valuable type-strain genomes for metagenomic binning, comparative biology and taxonomic classification.</title>
        <authorList>
            <person name="Goeker M."/>
        </authorList>
    </citation>
    <scope>NUCLEOTIDE SEQUENCE [LARGE SCALE GENOMIC DNA]</scope>
    <source>
        <strain evidence="6 7">DSM 45533</strain>
    </source>
</reference>
<keyword evidence="3" id="KW-0862">Zinc</keyword>
<gene>
    <name evidence="6" type="ORF">HNR30_007915</name>
</gene>
<dbReference type="EMBL" id="JACDUR010000009">
    <property type="protein sequence ID" value="MBA2896524.1"/>
    <property type="molecule type" value="Genomic_DNA"/>
</dbReference>
<evidence type="ECO:0000256" key="4">
    <source>
        <dbReference type="SAM" id="MobiDB-lite"/>
    </source>
</evidence>
<dbReference type="InterPro" id="IPR032466">
    <property type="entry name" value="Metal_Hydrolase"/>
</dbReference>
<feature type="domain" description="Aminodeoxyfutalosine deaminase/Imidazolonepropionase-like composite" evidence="5">
    <location>
        <begin position="38"/>
        <end position="62"/>
    </location>
</feature>
<dbReference type="GO" id="GO:0046872">
    <property type="term" value="F:metal ion binding"/>
    <property type="evidence" value="ECO:0007669"/>
    <property type="project" value="UniProtKB-KW"/>
</dbReference>
<dbReference type="GO" id="GO:0016810">
    <property type="term" value="F:hydrolase activity, acting on carbon-nitrogen (but not peptide) bonds"/>
    <property type="evidence" value="ECO:0007669"/>
    <property type="project" value="InterPro"/>
</dbReference>
<keyword evidence="7" id="KW-1185">Reference proteome</keyword>
<protein>
    <recommendedName>
        <fullName evidence="5">Aminodeoxyfutalosine deaminase/Imidazolonepropionase-like composite domain-containing protein</fullName>
    </recommendedName>
</protein>
<sequence>MPSAARTGELLRRREPGPVVLHTAPMVLPIADEPIGDGAVAVRGDRVLQVGKRSALRAGYPGSREMRWPGTIVAGLVDPFATGDAPGVTTRAGLGESCDVIYVEVRCADAQAWEERERDALITAIREADRPVGVAAHSPDPEVLEDLAVLARTFGLRLVADLAVTAPGPLDEAGVLGPLCHVACSGQLDPGERKLLLLRQSVIAFSPGGDALALLDDGEPFALAGDPLGHAAALSRRRPTQAERLVRAATLGGAAALGRDRGPGRIGSLGPGSRADLAVFQVRDTRGRHPYSALLDHAPCLARVVAGRVERRAERAVDALARDHGHRTPDRRGADRVYGEAEAGGIDPGR</sequence>
<keyword evidence="2" id="KW-0378">Hydrolase</keyword>
<dbReference type="InterPro" id="IPR011059">
    <property type="entry name" value="Metal-dep_hydrolase_composite"/>
</dbReference>
<dbReference type="SUPFAM" id="SSF51338">
    <property type="entry name" value="Composite domain of metallo-dependent hydrolases"/>
    <property type="match status" value="1"/>
</dbReference>
<dbReference type="RefSeq" id="WP_181615262.1">
    <property type="nucleotide sequence ID" value="NZ_BAABAM010000004.1"/>
</dbReference>
<proteinExistence type="predicted"/>
<evidence type="ECO:0000256" key="1">
    <source>
        <dbReference type="ARBA" id="ARBA00022723"/>
    </source>
</evidence>
<dbReference type="SUPFAM" id="SSF51556">
    <property type="entry name" value="Metallo-dependent hydrolases"/>
    <property type="match status" value="1"/>
</dbReference>
<dbReference type="Pfam" id="PF22039">
    <property type="entry name" value="HUTI_composite_bact"/>
    <property type="match status" value="1"/>
</dbReference>
<dbReference type="InterPro" id="IPR054418">
    <property type="entry name" value="MQNX/HUTI_composite_N"/>
</dbReference>
<evidence type="ECO:0000256" key="2">
    <source>
        <dbReference type="ARBA" id="ARBA00022801"/>
    </source>
</evidence>
<feature type="region of interest" description="Disordered" evidence="4">
    <location>
        <begin position="322"/>
        <end position="350"/>
    </location>
</feature>
<dbReference type="Gene3D" id="3.20.20.140">
    <property type="entry name" value="Metal-dependent hydrolases"/>
    <property type="match status" value="1"/>
</dbReference>
<dbReference type="Proteomes" id="UP000530928">
    <property type="component" value="Unassembled WGS sequence"/>
</dbReference>
<evidence type="ECO:0000313" key="6">
    <source>
        <dbReference type="EMBL" id="MBA2896524.1"/>
    </source>
</evidence>
<comment type="caution">
    <text evidence="6">The sequence shown here is derived from an EMBL/GenBank/DDBJ whole genome shotgun (WGS) entry which is preliminary data.</text>
</comment>
<evidence type="ECO:0000256" key="3">
    <source>
        <dbReference type="ARBA" id="ARBA00022833"/>
    </source>
</evidence>
<feature type="compositionally biased region" description="Basic and acidic residues" evidence="4">
    <location>
        <begin position="322"/>
        <end position="339"/>
    </location>
</feature>
<name>A0A7W0CSH1_9ACTN</name>
<dbReference type="AlphaFoldDB" id="A0A7W0CSH1"/>
<accession>A0A7W0CSH1</accession>
<evidence type="ECO:0000313" key="7">
    <source>
        <dbReference type="Proteomes" id="UP000530928"/>
    </source>
</evidence>
<keyword evidence="1" id="KW-0479">Metal-binding</keyword>